<dbReference type="PANTHER" id="PTHR30417:SF1">
    <property type="entry name" value="N-ACETYLMURAMOYL-L-ALANINE AMIDASE AMID"/>
    <property type="match status" value="1"/>
</dbReference>
<feature type="domain" description="N-acetylmuramoyl-L-alanine amidase" evidence="6">
    <location>
        <begin position="672"/>
        <end position="822"/>
    </location>
</feature>
<dbReference type="Gene3D" id="1.10.530.10">
    <property type="match status" value="1"/>
</dbReference>
<dbReference type="InterPro" id="IPR002502">
    <property type="entry name" value="Amidase_domain"/>
</dbReference>
<evidence type="ECO:0000313" key="7">
    <source>
        <dbReference type="EMBL" id="KFF27846.1"/>
    </source>
</evidence>
<dbReference type="InterPro" id="IPR036505">
    <property type="entry name" value="Amidase/PGRP_sf"/>
</dbReference>
<evidence type="ECO:0000313" key="8">
    <source>
        <dbReference type="Proteomes" id="UP000028719"/>
    </source>
</evidence>
<proteinExistence type="predicted"/>
<feature type="region of interest" description="Disordered" evidence="5">
    <location>
        <begin position="245"/>
        <end position="265"/>
    </location>
</feature>
<evidence type="ECO:0000259" key="6">
    <source>
        <dbReference type="SMART" id="SM00644"/>
    </source>
</evidence>
<evidence type="ECO:0000256" key="1">
    <source>
        <dbReference type="ARBA" id="ARBA00001561"/>
    </source>
</evidence>
<dbReference type="Gene3D" id="3.40.80.10">
    <property type="entry name" value="Peptidoglycan recognition protein-like"/>
    <property type="match status" value="1"/>
</dbReference>
<dbReference type="SUPFAM" id="SSF55846">
    <property type="entry name" value="N-acetylmuramoyl-L-alanine amidase-like"/>
    <property type="match status" value="1"/>
</dbReference>
<dbReference type="CDD" id="cd06583">
    <property type="entry name" value="PGRP"/>
    <property type="match status" value="1"/>
</dbReference>
<dbReference type="SUPFAM" id="SSF53955">
    <property type="entry name" value="Lysozyme-like"/>
    <property type="match status" value="1"/>
</dbReference>
<keyword evidence="8" id="KW-1185">Reference proteome</keyword>
<dbReference type="InterPro" id="IPR023346">
    <property type="entry name" value="Lysozyme-like_dom_sf"/>
</dbReference>
<sequence length="833" mass="93677">MTEMISGNRNPMAGTAYYYEINALNLLGKLNSSYEWHVFKKNKNKTWRDITETPKTGKRVSYKFGEIAVGIEFEIKVYEIQPELLPGTSGIKKLVGSIILIPVYGKVSKIDRVVLFNRNGKNVNKAGYRDTLTAQAHCIAMFGKEIEFHLWEDDAPGGGHDLVVNKNNRHNKVYRAVVNENGIAEVKISLISDERILRQMANKYLMIGDQDEGAYHEYYVTATYSGKIVGASQVNVDVVNPDYKKGKPAPHTPKFPSGQGGKKQTDPKGNILEAVFINDSGKELSKVAVGEKVRIRIHSKNMVGKYIQYVVWEYDAGAHDEIYRSGHIKIPADVCDTTSGFVITKGLFEKGIDLPVGDPDADRQHYFIEIISIDLAAESQRFGVDSKGLVEVENVRSPAKIEDTKVSKQQIKVNCFCNRKIKEDELREMVTAMRKATYDEAGENFFKWNNDKLFTGGHEQFFTRTYDKFAEVLNKTFENYEINTCIRKIHFLGQCYHETGAFMKSVEGKKNQEYWYDPYRGRGFIHLTLKGNYKKFEEASGYSVVNTPTIVSTNIEIAAMSSGWYWKYNDMGNINTFADRDSIFDTSRLVNKPNASKSSSINGYNQRVNAINALKNVFEYPQNCISLVKNEETNEKTTCPSGLKDCICLEIFNVENGFIKHPIITKNHINIIEHGNFKDIKSSIQKVILHRTAGGTTQACINTFKSGRKNRKGGVDHFGTHFVVGKDGVITQTADLSKVTWHCAGWNSKSVGIEVVGFAIDKNGKPTLGLKDQNPVTGWESLTKEQSKSVACLVKGLLNYYSLDKTKIDCHENLAPKEAGEGQVVYNAIKDYL</sequence>
<organism evidence="7 8">
    <name type="scientific">Chryseobacterium vrystaatense</name>
    <dbReference type="NCBI Taxonomy" id="307480"/>
    <lineage>
        <taxon>Bacteria</taxon>
        <taxon>Pseudomonadati</taxon>
        <taxon>Bacteroidota</taxon>
        <taxon>Flavobacteriia</taxon>
        <taxon>Flavobacteriales</taxon>
        <taxon>Weeksellaceae</taxon>
        <taxon>Chryseobacterium group</taxon>
        <taxon>Chryseobacterium</taxon>
    </lineage>
</organism>
<dbReference type="RefSeq" id="WP_034738826.1">
    <property type="nucleotide sequence ID" value="NZ_JPRI01000001.1"/>
</dbReference>
<keyword evidence="3" id="KW-0378">Hydrolase</keyword>
<accession>A0ABR4URE7</accession>
<dbReference type="Proteomes" id="UP000028719">
    <property type="component" value="Unassembled WGS sequence"/>
</dbReference>
<gene>
    <name evidence="7" type="ORF">IW16_01075</name>
</gene>
<keyword evidence="4" id="KW-0961">Cell wall biogenesis/degradation</keyword>
<evidence type="ECO:0000256" key="4">
    <source>
        <dbReference type="ARBA" id="ARBA00023316"/>
    </source>
</evidence>
<dbReference type="PANTHER" id="PTHR30417">
    <property type="entry name" value="N-ACETYLMURAMOYL-L-ALANINE AMIDASE AMID"/>
    <property type="match status" value="1"/>
</dbReference>
<evidence type="ECO:0000256" key="2">
    <source>
        <dbReference type="ARBA" id="ARBA00011901"/>
    </source>
</evidence>
<protein>
    <recommendedName>
        <fullName evidence="2">N-acetylmuramoyl-L-alanine amidase</fullName>
        <ecNumber evidence="2">3.5.1.28</ecNumber>
    </recommendedName>
</protein>
<dbReference type="SMART" id="SM00644">
    <property type="entry name" value="Ami_2"/>
    <property type="match status" value="1"/>
</dbReference>
<dbReference type="EC" id="3.5.1.28" evidence="2"/>
<name>A0ABR4URE7_9FLAO</name>
<dbReference type="EMBL" id="JPRI01000001">
    <property type="protein sequence ID" value="KFF27846.1"/>
    <property type="molecule type" value="Genomic_DNA"/>
</dbReference>
<comment type="catalytic activity">
    <reaction evidence="1">
        <text>Hydrolyzes the link between N-acetylmuramoyl residues and L-amino acid residues in certain cell-wall glycopeptides.</text>
        <dbReference type="EC" id="3.5.1.28"/>
    </reaction>
</comment>
<evidence type="ECO:0000256" key="5">
    <source>
        <dbReference type="SAM" id="MobiDB-lite"/>
    </source>
</evidence>
<dbReference type="Pfam" id="PF01510">
    <property type="entry name" value="Amidase_2"/>
    <property type="match status" value="1"/>
</dbReference>
<dbReference type="InterPro" id="IPR051206">
    <property type="entry name" value="NAMLAA_amidase_2"/>
</dbReference>
<reference evidence="7 8" key="1">
    <citation type="submission" date="2014-07" db="EMBL/GenBank/DDBJ databases">
        <title>Genome of Chryseobacterium vrystaatense LMG 22846.</title>
        <authorList>
            <person name="Pipes S.E."/>
            <person name="Stropko S.J."/>
            <person name="Newman J.D."/>
        </authorList>
    </citation>
    <scope>NUCLEOTIDE SEQUENCE [LARGE SCALE GENOMIC DNA]</scope>
    <source>
        <strain evidence="7 8">LMG 22846</strain>
    </source>
</reference>
<evidence type="ECO:0000256" key="3">
    <source>
        <dbReference type="ARBA" id="ARBA00022801"/>
    </source>
</evidence>
<comment type="caution">
    <text evidence="7">The sequence shown here is derived from an EMBL/GenBank/DDBJ whole genome shotgun (WGS) entry which is preliminary data.</text>
</comment>